<evidence type="ECO:0000256" key="1">
    <source>
        <dbReference type="SAM" id="SignalP"/>
    </source>
</evidence>
<accession>A0A5E7P6K1</accession>
<gene>
    <name evidence="2" type="ORF">PS880_05069</name>
</gene>
<dbReference type="Proteomes" id="UP000375525">
    <property type="component" value="Unassembled WGS sequence"/>
</dbReference>
<evidence type="ECO:0000313" key="2">
    <source>
        <dbReference type="EMBL" id="VVP45392.1"/>
    </source>
</evidence>
<evidence type="ECO:0000313" key="3">
    <source>
        <dbReference type="Proteomes" id="UP000375525"/>
    </source>
</evidence>
<keyword evidence="1" id="KW-0732">Signal</keyword>
<feature type="signal peptide" evidence="1">
    <location>
        <begin position="1"/>
        <end position="27"/>
    </location>
</feature>
<sequence length="359" mass="38674" precursor="true">MVLPMKKSCLWFALTLFVAVAAAPALAGPAKASVITPNTRVNTTIAGVRGFPSLAALGDGGYLVTWENALDDSYSDVYQQRYAASGTKMGVEAQVNAHAPGPQGLSAVTTLGDGGWLVTWQRDLEVGSDSGAYQQDDWDSDVYQQRYAASGAKVDVESQVNTTENGDQTSPTATALVDGGWLVTWRSDPQDGSDWGIYQQRYAASGAKVGGEIQHSTTENSDKDLPAVTALTDGGWLVTWQSERQEGEGLSVDIYQQRYAVSGAKEGIETRVNTTTSGNQSGCGVTALADGGWLVKWKSDLPDRSDRGIYQQRYALSGGQDGRRDAGQYRHKLQNHHARRFIHHGSYLSGGWRLGSNME</sequence>
<feature type="chain" id="PRO_5023072188" evidence="1">
    <location>
        <begin position="28"/>
        <end position="359"/>
    </location>
</feature>
<dbReference type="AlphaFoldDB" id="A0A5E7P6K1"/>
<name>A0A5E7P6K1_PSEFL</name>
<proteinExistence type="predicted"/>
<protein>
    <submittedName>
        <fullName evidence="2">Uncharacterized protein</fullName>
    </submittedName>
</protein>
<reference evidence="2 3" key="1">
    <citation type="submission" date="2019-09" db="EMBL/GenBank/DDBJ databases">
        <authorList>
            <person name="Chandra G."/>
            <person name="Truman W A."/>
        </authorList>
    </citation>
    <scope>NUCLEOTIDE SEQUENCE [LARGE SCALE GENOMIC DNA]</scope>
    <source>
        <strain evidence="2">PS880</strain>
    </source>
</reference>
<dbReference type="EMBL" id="CABVIH010000029">
    <property type="protein sequence ID" value="VVP45392.1"/>
    <property type="molecule type" value="Genomic_DNA"/>
</dbReference>
<organism evidence="2 3">
    <name type="scientific">Pseudomonas fluorescens</name>
    <dbReference type="NCBI Taxonomy" id="294"/>
    <lineage>
        <taxon>Bacteria</taxon>
        <taxon>Pseudomonadati</taxon>
        <taxon>Pseudomonadota</taxon>
        <taxon>Gammaproteobacteria</taxon>
        <taxon>Pseudomonadales</taxon>
        <taxon>Pseudomonadaceae</taxon>
        <taxon>Pseudomonas</taxon>
    </lineage>
</organism>